<feature type="non-terminal residue" evidence="2">
    <location>
        <position position="70"/>
    </location>
</feature>
<dbReference type="EMBL" id="UINC01018458">
    <property type="protein sequence ID" value="SVA77553.1"/>
    <property type="molecule type" value="Genomic_DNA"/>
</dbReference>
<accession>A0A381YM15</accession>
<organism evidence="2">
    <name type="scientific">marine metagenome</name>
    <dbReference type="NCBI Taxonomy" id="408172"/>
    <lineage>
        <taxon>unclassified sequences</taxon>
        <taxon>metagenomes</taxon>
        <taxon>ecological metagenomes</taxon>
    </lineage>
</organism>
<keyword evidence="1" id="KW-1133">Transmembrane helix</keyword>
<evidence type="ECO:0000313" key="2">
    <source>
        <dbReference type="EMBL" id="SVA77553.1"/>
    </source>
</evidence>
<evidence type="ECO:0000256" key="1">
    <source>
        <dbReference type="SAM" id="Phobius"/>
    </source>
</evidence>
<keyword evidence="1" id="KW-0812">Transmembrane</keyword>
<keyword evidence="1" id="KW-0472">Membrane</keyword>
<dbReference type="AlphaFoldDB" id="A0A381YM15"/>
<reference evidence="2" key="1">
    <citation type="submission" date="2018-05" db="EMBL/GenBank/DDBJ databases">
        <authorList>
            <person name="Lanie J.A."/>
            <person name="Ng W.-L."/>
            <person name="Kazmierczak K.M."/>
            <person name="Andrzejewski T.M."/>
            <person name="Davidsen T.M."/>
            <person name="Wayne K.J."/>
            <person name="Tettelin H."/>
            <person name="Glass J.I."/>
            <person name="Rusch D."/>
            <person name="Podicherti R."/>
            <person name="Tsui H.-C.T."/>
            <person name="Winkler M.E."/>
        </authorList>
    </citation>
    <scope>NUCLEOTIDE SEQUENCE</scope>
</reference>
<feature type="transmembrane region" description="Helical" evidence="1">
    <location>
        <begin position="20"/>
        <end position="42"/>
    </location>
</feature>
<sequence>MDKLEERDGQASEVQSVPMLAVQFFLIPLAVVVAVILVYGGFRWLLNDERTPQEYLSDIRVGGRERRWPA</sequence>
<protein>
    <submittedName>
        <fullName evidence="2">Uncharacterized protein</fullName>
    </submittedName>
</protein>
<name>A0A381YM15_9ZZZZ</name>
<proteinExistence type="predicted"/>
<gene>
    <name evidence="2" type="ORF">METZ01_LOCUS130407</name>
</gene>